<dbReference type="NCBIfam" id="TIGR00730">
    <property type="entry name" value="Rossman fold protein, TIGR00730 family"/>
    <property type="match status" value="1"/>
</dbReference>
<comment type="caution">
    <text evidence="3">The sequence shown here is derived from an EMBL/GenBank/DDBJ whole genome shotgun (WGS) entry which is preliminary data.</text>
</comment>
<dbReference type="GO" id="GO:0102682">
    <property type="term" value="F:cytokinin riboside 5'-monophosphate phosphoribohydrolase activity"/>
    <property type="evidence" value="ECO:0007669"/>
    <property type="project" value="RHEA"/>
</dbReference>
<comment type="similarity">
    <text evidence="1 2">Belongs to the LOG family.</text>
</comment>
<evidence type="ECO:0000313" key="4">
    <source>
        <dbReference type="Proteomes" id="UP000317303"/>
    </source>
</evidence>
<name>A0A660CFW8_9PSEU</name>
<dbReference type="RefSeq" id="WP_036877052.1">
    <property type="nucleotide sequence ID" value="NZ_JOIJ01000013.1"/>
</dbReference>
<dbReference type="InterPro" id="IPR005269">
    <property type="entry name" value="LOG"/>
</dbReference>
<dbReference type="PANTHER" id="PTHR31223">
    <property type="entry name" value="LOG FAMILY PROTEIN YJL055W"/>
    <property type="match status" value="1"/>
</dbReference>
<comment type="catalytic activity">
    <reaction evidence="2">
        <text>N(6)-(dimethylallyl)adenosine 5'-phosphate + H2O = N(6)-dimethylallyladenine + D-ribose 5-phosphate</text>
        <dbReference type="Rhea" id="RHEA:48560"/>
        <dbReference type="ChEBI" id="CHEBI:15377"/>
        <dbReference type="ChEBI" id="CHEBI:17660"/>
        <dbReference type="ChEBI" id="CHEBI:57526"/>
        <dbReference type="ChEBI" id="CHEBI:78346"/>
        <dbReference type="EC" id="3.2.2.n1"/>
    </reaction>
</comment>
<dbReference type="EC" id="3.2.2.n1" evidence="2"/>
<gene>
    <name evidence="3" type="ORF">JD82_04349</name>
</gene>
<organism evidence="3 4">
    <name type="scientific">Prauserella rugosa</name>
    <dbReference type="NCBI Taxonomy" id="43354"/>
    <lineage>
        <taxon>Bacteria</taxon>
        <taxon>Bacillati</taxon>
        <taxon>Actinomycetota</taxon>
        <taxon>Actinomycetes</taxon>
        <taxon>Pseudonocardiales</taxon>
        <taxon>Pseudonocardiaceae</taxon>
        <taxon>Prauserella</taxon>
    </lineage>
</organism>
<keyword evidence="2" id="KW-0378">Hydrolase</keyword>
<dbReference type="GO" id="GO:0009691">
    <property type="term" value="P:cytokinin biosynthetic process"/>
    <property type="evidence" value="ECO:0007669"/>
    <property type="project" value="UniProtKB-UniRule"/>
</dbReference>
<comment type="catalytic activity">
    <reaction evidence="2">
        <text>9-ribosyl-trans-zeatin 5'-phosphate + H2O = trans-zeatin + D-ribose 5-phosphate</text>
        <dbReference type="Rhea" id="RHEA:48564"/>
        <dbReference type="ChEBI" id="CHEBI:15377"/>
        <dbReference type="ChEBI" id="CHEBI:16522"/>
        <dbReference type="ChEBI" id="CHEBI:78346"/>
        <dbReference type="ChEBI" id="CHEBI:87947"/>
        <dbReference type="EC" id="3.2.2.n1"/>
    </reaction>
</comment>
<dbReference type="AlphaFoldDB" id="A0A660CFW8"/>
<protein>
    <recommendedName>
        <fullName evidence="2">Cytokinin riboside 5'-monophosphate phosphoribohydrolase</fullName>
        <ecNumber evidence="2">3.2.2.n1</ecNumber>
    </recommendedName>
</protein>
<proteinExistence type="inferred from homology"/>
<dbReference type="Proteomes" id="UP000317303">
    <property type="component" value="Unassembled WGS sequence"/>
</dbReference>
<keyword evidence="2" id="KW-0203">Cytokinin biosynthesis</keyword>
<keyword evidence="4" id="KW-1185">Reference proteome</keyword>
<dbReference type="PANTHER" id="PTHR31223:SF70">
    <property type="entry name" value="LOG FAMILY PROTEIN YJL055W"/>
    <property type="match status" value="1"/>
</dbReference>
<evidence type="ECO:0000256" key="1">
    <source>
        <dbReference type="ARBA" id="ARBA00006763"/>
    </source>
</evidence>
<dbReference type="InterPro" id="IPR031100">
    <property type="entry name" value="LOG_fam"/>
</dbReference>
<dbReference type="GO" id="GO:0005829">
    <property type="term" value="C:cytosol"/>
    <property type="evidence" value="ECO:0007669"/>
    <property type="project" value="TreeGrafter"/>
</dbReference>
<dbReference type="EMBL" id="VLJV01000001">
    <property type="protein sequence ID" value="TWH22468.1"/>
    <property type="molecule type" value="Genomic_DNA"/>
</dbReference>
<accession>A0A660CFW8</accession>
<evidence type="ECO:0000256" key="2">
    <source>
        <dbReference type="RuleBase" id="RU363015"/>
    </source>
</evidence>
<dbReference type="SUPFAM" id="SSF102405">
    <property type="entry name" value="MCP/YpsA-like"/>
    <property type="match status" value="1"/>
</dbReference>
<sequence>MGGHALVLRRICVFCGSSPGNDPVHREAAASLGKLLAGRGLGVVYGGGDVGLMGTVADAALEAGGEVIGVIPEHLVQAEVAHHDVTELRIVEDMHERKATMASLSDAFLALPGGIGTLEELFEIWTWAQLGLHAKPVGIVDVAGYYAKLGEFLDHMVDSGFLNTPGREIVSIDSDPEKLLDAFSTHSGVPVNKWDV</sequence>
<dbReference type="Pfam" id="PF03641">
    <property type="entry name" value="Lysine_decarbox"/>
    <property type="match status" value="1"/>
</dbReference>
<dbReference type="Gene3D" id="3.40.50.450">
    <property type="match status" value="1"/>
</dbReference>
<reference evidence="3 4" key="1">
    <citation type="submission" date="2019-07" db="EMBL/GenBank/DDBJ databases">
        <title>R&amp;d 2014.</title>
        <authorList>
            <person name="Klenk H.-P."/>
        </authorList>
    </citation>
    <scope>NUCLEOTIDE SEQUENCE [LARGE SCALE GENOMIC DNA]</scope>
    <source>
        <strain evidence="3 4">DSM 43194</strain>
    </source>
</reference>
<evidence type="ECO:0000313" key="3">
    <source>
        <dbReference type="EMBL" id="TWH22468.1"/>
    </source>
</evidence>